<dbReference type="SMART" id="SM00906">
    <property type="entry name" value="Fungal_trans"/>
    <property type="match status" value="1"/>
</dbReference>
<dbReference type="AlphaFoldDB" id="A0A507AKX8"/>
<dbReference type="GeneID" id="41978040"/>
<accession>A0A507AKX8</accession>
<name>A0A507AKX8_9PEZI</name>
<evidence type="ECO:0000259" key="4">
    <source>
        <dbReference type="PROSITE" id="PS50048"/>
    </source>
</evidence>
<dbReference type="GO" id="GO:0003677">
    <property type="term" value="F:DNA binding"/>
    <property type="evidence" value="ECO:0007669"/>
    <property type="project" value="InterPro"/>
</dbReference>
<dbReference type="Gene3D" id="4.10.240.10">
    <property type="entry name" value="Zn(2)-C6 fungal-type DNA-binding domain"/>
    <property type="match status" value="1"/>
</dbReference>
<dbReference type="CDD" id="cd00067">
    <property type="entry name" value="GAL4"/>
    <property type="match status" value="1"/>
</dbReference>
<dbReference type="InterPro" id="IPR036864">
    <property type="entry name" value="Zn2-C6_fun-type_DNA-bd_sf"/>
</dbReference>
<organism evidence="5 6">
    <name type="scientific">Thyridium curvatum</name>
    <dbReference type="NCBI Taxonomy" id="1093900"/>
    <lineage>
        <taxon>Eukaryota</taxon>
        <taxon>Fungi</taxon>
        <taxon>Dikarya</taxon>
        <taxon>Ascomycota</taxon>
        <taxon>Pezizomycotina</taxon>
        <taxon>Sordariomycetes</taxon>
        <taxon>Sordariomycetidae</taxon>
        <taxon>Thyridiales</taxon>
        <taxon>Thyridiaceae</taxon>
        <taxon>Thyridium</taxon>
    </lineage>
</organism>
<comment type="caution">
    <text evidence="5">The sequence shown here is derived from an EMBL/GenBank/DDBJ whole genome shotgun (WGS) entry which is preliminary data.</text>
</comment>
<sequence>MSGAQNDEAQIPTIPEIKLVPDDSGSPASIGHASAPGEGPQSHKPAEMDPKETRKSQNKRASRACLACRQRRVRCNVVEESPCSNCRFRGVECVVKKRTQKKARDETDKTTTTEDAGSPSSSICSKSDVQWTPSIRLGGVESYAKEIDIATLLPEDGVFSYGLDDVAKPAIKPSRPKGATSSSDPIKLPAFIRPLSRRISPEDLEYLEQKKVFDVPSQSLMNSLLHSFVEFVYPYMPIIDPGDLIDTTFQLKTEKISLLLFQAVMFAGAAYVDLGLLRSAGFETRKDARRVLFRRTRLLYDFDCESEPLVQLQALLLMTYWHDGLDDEKDLSHWIGLAVSLARGMDLHYQPTPASTPDQLLRKRIWWSCYIRDRQIALGLRRPPKIKEGTFEVPMLEESDFDVEISTTSIMIMEDESSSLLDSEMRRDLANMCIAMAKLCVCVGHILETIYTPQFRSSTAPGANGVLLYPNPKATSATVETLDIELDEWIQSLPPCCRGHTSVLTDVKRGRSNIAVQRTLLFMIYYTSISTLHRPQCQSPNNSLAARSGNRERSRLKVLDAAIHIADMATELHHLSLKRFLPPAGVTAILPAMIIHLIEMKNPAPGARALAGKYFRECMNVLIDLQGTYNAGDDAFAILRAALGEPSSYTGPQPVAGSASASGSLTSPQASAGGDLTSDGLSPLAGTPSSAVINNNAASSPVAQQDRPTPLCGDAMLDFALDDQFINDAMHEFLQYDDDSHGLDHAGVDEEMDMDEIL</sequence>
<evidence type="ECO:0000256" key="1">
    <source>
        <dbReference type="ARBA" id="ARBA00022723"/>
    </source>
</evidence>
<dbReference type="InterPro" id="IPR001138">
    <property type="entry name" value="Zn2Cys6_DnaBD"/>
</dbReference>
<dbReference type="GO" id="GO:0006351">
    <property type="term" value="P:DNA-templated transcription"/>
    <property type="evidence" value="ECO:0007669"/>
    <property type="project" value="InterPro"/>
</dbReference>
<dbReference type="InterPro" id="IPR007219">
    <property type="entry name" value="XnlR_reg_dom"/>
</dbReference>
<dbReference type="PROSITE" id="PS50048">
    <property type="entry name" value="ZN2_CY6_FUNGAL_2"/>
    <property type="match status" value="1"/>
</dbReference>
<dbReference type="InParanoid" id="A0A507AKX8"/>
<evidence type="ECO:0000313" key="6">
    <source>
        <dbReference type="Proteomes" id="UP000319257"/>
    </source>
</evidence>
<evidence type="ECO:0000256" key="3">
    <source>
        <dbReference type="SAM" id="MobiDB-lite"/>
    </source>
</evidence>
<proteinExistence type="predicted"/>
<feature type="compositionally biased region" description="Basic and acidic residues" evidence="3">
    <location>
        <begin position="44"/>
        <end position="55"/>
    </location>
</feature>
<keyword evidence="2" id="KW-0539">Nucleus</keyword>
<dbReference type="GO" id="GO:0000981">
    <property type="term" value="F:DNA-binding transcription factor activity, RNA polymerase II-specific"/>
    <property type="evidence" value="ECO:0007669"/>
    <property type="project" value="InterPro"/>
</dbReference>
<dbReference type="OrthoDB" id="4161332at2759"/>
<keyword evidence="1" id="KW-0479">Metal-binding</keyword>
<dbReference type="STRING" id="1093900.A0A507AKX8"/>
<dbReference type="SMART" id="SM00066">
    <property type="entry name" value="GAL4"/>
    <property type="match status" value="1"/>
</dbReference>
<evidence type="ECO:0000256" key="2">
    <source>
        <dbReference type="ARBA" id="ARBA00023242"/>
    </source>
</evidence>
<feature type="compositionally biased region" description="Basic and acidic residues" evidence="3">
    <location>
        <begin position="102"/>
        <end position="112"/>
    </location>
</feature>
<feature type="region of interest" description="Disordered" evidence="3">
    <location>
        <begin position="1"/>
        <end position="61"/>
    </location>
</feature>
<reference evidence="5 6" key="1">
    <citation type="submission" date="2019-06" db="EMBL/GenBank/DDBJ databases">
        <title>Draft genome sequence of the filamentous fungus Phialemoniopsis curvata isolated from diesel fuel.</title>
        <authorList>
            <person name="Varaljay V.A."/>
            <person name="Lyon W.J."/>
            <person name="Crouch A.L."/>
            <person name="Drake C.E."/>
            <person name="Hollomon J.M."/>
            <person name="Nadeau L.J."/>
            <person name="Nunn H.S."/>
            <person name="Stevenson B.S."/>
            <person name="Bojanowski C.L."/>
            <person name="Crookes-Goodson W.J."/>
        </authorList>
    </citation>
    <scope>NUCLEOTIDE SEQUENCE [LARGE SCALE GENOMIC DNA]</scope>
    <source>
        <strain evidence="5 6">D216</strain>
    </source>
</reference>
<protein>
    <recommendedName>
        <fullName evidence="4">Zn(2)-C6 fungal-type domain-containing protein</fullName>
    </recommendedName>
</protein>
<dbReference type="RefSeq" id="XP_030989408.1">
    <property type="nucleotide sequence ID" value="XM_031133228.1"/>
</dbReference>
<feature type="region of interest" description="Disordered" evidence="3">
    <location>
        <begin position="649"/>
        <end position="693"/>
    </location>
</feature>
<feature type="region of interest" description="Disordered" evidence="3">
    <location>
        <begin position="97"/>
        <end position="126"/>
    </location>
</feature>
<dbReference type="FunCoup" id="A0A507AKX8">
    <property type="interactions" value="63"/>
</dbReference>
<dbReference type="SUPFAM" id="SSF57701">
    <property type="entry name" value="Zn2/Cys6 DNA-binding domain"/>
    <property type="match status" value="1"/>
</dbReference>
<dbReference type="InterPro" id="IPR052761">
    <property type="entry name" value="Fungal_Detox/Toxin_TFs"/>
</dbReference>
<dbReference type="Pfam" id="PF00172">
    <property type="entry name" value="Zn_clus"/>
    <property type="match status" value="1"/>
</dbReference>
<dbReference type="EMBL" id="SKBQ01000087">
    <property type="protein sequence ID" value="TPX07697.1"/>
    <property type="molecule type" value="Genomic_DNA"/>
</dbReference>
<evidence type="ECO:0000313" key="5">
    <source>
        <dbReference type="EMBL" id="TPX07697.1"/>
    </source>
</evidence>
<keyword evidence="6" id="KW-1185">Reference proteome</keyword>
<dbReference type="PANTHER" id="PTHR47425:SF2">
    <property type="entry name" value="FARB-RELATED"/>
    <property type="match status" value="1"/>
</dbReference>
<gene>
    <name evidence="5" type="ORF">E0L32_010593</name>
</gene>
<dbReference type="PROSITE" id="PS00463">
    <property type="entry name" value="ZN2_CY6_FUNGAL_1"/>
    <property type="match status" value="1"/>
</dbReference>
<dbReference type="PANTHER" id="PTHR47425">
    <property type="entry name" value="FARB-RELATED"/>
    <property type="match status" value="1"/>
</dbReference>
<dbReference type="Proteomes" id="UP000319257">
    <property type="component" value="Unassembled WGS sequence"/>
</dbReference>
<dbReference type="GO" id="GO:0008270">
    <property type="term" value="F:zinc ion binding"/>
    <property type="evidence" value="ECO:0007669"/>
    <property type="project" value="InterPro"/>
</dbReference>
<dbReference type="CDD" id="cd12148">
    <property type="entry name" value="fungal_TF_MHR"/>
    <property type="match status" value="1"/>
</dbReference>
<feature type="domain" description="Zn(2)-C6 fungal-type" evidence="4">
    <location>
        <begin position="64"/>
        <end position="95"/>
    </location>
</feature>
<dbReference type="Pfam" id="PF04082">
    <property type="entry name" value="Fungal_trans"/>
    <property type="match status" value="1"/>
</dbReference>